<proteinExistence type="predicted"/>
<evidence type="ECO:0000313" key="2">
    <source>
        <dbReference type="Proteomes" id="UP000799755"/>
    </source>
</evidence>
<name>A0ACB6QXA0_9PLEO</name>
<evidence type="ECO:0000313" key="1">
    <source>
        <dbReference type="EMBL" id="KAF2471648.1"/>
    </source>
</evidence>
<organism evidence="1 2">
    <name type="scientific">Lindgomyces ingoldianus</name>
    <dbReference type="NCBI Taxonomy" id="673940"/>
    <lineage>
        <taxon>Eukaryota</taxon>
        <taxon>Fungi</taxon>
        <taxon>Dikarya</taxon>
        <taxon>Ascomycota</taxon>
        <taxon>Pezizomycotina</taxon>
        <taxon>Dothideomycetes</taxon>
        <taxon>Pleosporomycetidae</taxon>
        <taxon>Pleosporales</taxon>
        <taxon>Lindgomycetaceae</taxon>
        <taxon>Lindgomyces</taxon>
    </lineage>
</organism>
<keyword evidence="2" id="KW-1185">Reference proteome</keyword>
<protein>
    <submittedName>
        <fullName evidence="1">Uncharacterized protein</fullName>
    </submittedName>
</protein>
<comment type="caution">
    <text evidence="1">The sequence shown here is derived from an EMBL/GenBank/DDBJ whole genome shotgun (WGS) entry which is preliminary data.</text>
</comment>
<reference evidence="1" key="1">
    <citation type="journal article" date="2020" name="Stud. Mycol.">
        <title>101 Dothideomycetes genomes: a test case for predicting lifestyles and emergence of pathogens.</title>
        <authorList>
            <person name="Haridas S."/>
            <person name="Albert R."/>
            <person name="Binder M."/>
            <person name="Bloem J."/>
            <person name="Labutti K."/>
            <person name="Salamov A."/>
            <person name="Andreopoulos B."/>
            <person name="Baker S."/>
            <person name="Barry K."/>
            <person name="Bills G."/>
            <person name="Bluhm B."/>
            <person name="Cannon C."/>
            <person name="Castanera R."/>
            <person name="Culley D."/>
            <person name="Daum C."/>
            <person name="Ezra D."/>
            <person name="Gonzalez J."/>
            <person name="Henrissat B."/>
            <person name="Kuo A."/>
            <person name="Liang C."/>
            <person name="Lipzen A."/>
            <person name="Lutzoni F."/>
            <person name="Magnuson J."/>
            <person name="Mondo S."/>
            <person name="Nolan M."/>
            <person name="Ohm R."/>
            <person name="Pangilinan J."/>
            <person name="Park H.-J."/>
            <person name="Ramirez L."/>
            <person name="Alfaro M."/>
            <person name="Sun H."/>
            <person name="Tritt A."/>
            <person name="Yoshinaga Y."/>
            <person name="Zwiers L.-H."/>
            <person name="Turgeon B."/>
            <person name="Goodwin S."/>
            <person name="Spatafora J."/>
            <person name="Crous P."/>
            <person name="Grigoriev I."/>
        </authorList>
    </citation>
    <scope>NUCLEOTIDE SEQUENCE</scope>
    <source>
        <strain evidence="1">ATCC 200398</strain>
    </source>
</reference>
<accession>A0ACB6QXA0</accession>
<dbReference type="EMBL" id="MU003504">
    <property type="protein sequence ID" value="KAF2471648.1"/>
    <property type="molecule type" value="Genomic_DNA"/>
</dbReference>
<dbReference type="Proteomes" id="UP000799755">
    <property type="component" value="Unassembled WGS sequence"/>
</dbReference>
<sequence>MATESVPYNLKELIEIDMLTVIDKPIIDEVLAKPPFISIPGIINLRDIGANASPFLKPGLIYRSGSISSIPEASQIQLKHELGIKLILDLRTEREIQRSPNPVIEGVKNVHFESSRAPTPIDMEKFVEENGKRGYVEIYAEILEIHRPSIKAALEWVRDEQSPILFHCTAGKDRTGVLAAIILGLAGVPTDAIAYDYSLTRLGIEPSRESLMAMLKMWNKDWGLETPGISGFSQVKGSFMVGTLEMVDEKYGGVEGYVKGELGFSDADVERTRKAIRGE</sequence>
<gene>
    <name evidence="1" type="ORF">BDR25DRAFT_285232</name>
</gene>